<sequence>MSVKRSKPTLKQKKEEVNKKAVLWIGVSLTLLIVLIVFLIILL</sequence>
<keyword evidence="1" id="KW-0472">Membrane</keyword>
<reference evidence="2 3" key="1">
    <citation type="submission" date="2019-05" db="EMBL/GenBank/DDBJ databases">
        <authorList>
            <person name="Chen C."/>
        </authorList>
    </citation>
    <scope>NUCLEOTIDE SEQUENCE [LARGE SCALE GENOMIC DNA]</scope>
    <source>
        <strain evidence="2 3">HB172198</strain>
    </source>
</reference>
<organism evidence="2 3">
    <name type="scientific">Paenibacillus algicola</name>
    <dbReference type="NCBI Taxonomy" id="2565926"/>
    <lineage>
        <taxon>Bacteria</taxon>
        <taxon>Bacillati</taxon>
        <taxon>Bacillota</taxon>
        <taxon>Bacilli</taxon>
        <taxon>Bacillales</taxon>
        <taxon>Paenibacillaceae</taxon>
        <taxon>Paenibacillus</taxon>
    </lineage>
</organism>
<gene>
    <name evidence="2" type="ORF">E6C60_2751</name>
</gene>
<evidence type="ECO:0000313" key="2">
    <source>
        <dbReference type="EMBL" id="QCT03463.1"/>
    </source>
</evidence>
<proteinExistence type="predicted"/>
<name>A0A4P8XM05_9BACL</name>
<dbReference type="EMBL" id="CP040396">
    <property type="protein sequence ID" value="QCT03463.1"/>
    <property type="molecule type" value="Genomic_DNA"/>
</dbReference>
<evidence type="ECO:0000256" key="1">
    <source>
        <dbReference type="SAM" id="Phobius"/>
    </source>
</evidence>
<evidence type="ECO:0000313" key="3">
    <source>
        <dbReference type="Proteomes" id="UP000300879"/>
    </source>
</evidence>
<keyword evidence="1" id="KW-1133">Transmembrane helix</keyword>
<dbReference type="KEGG" id="palo:E6C60_2751"/>
<dbReference type="AlphaFoldDB" id="A0A4P8XM05"/>
<dbReference type="Proteomes" id="UP000300879">
    <property type="component" value="Chromosome"/>
</dbReference>
<dbReference type="RefSeq" id="WP_267900153.1">
    <property type="nucleotide sequence ID" value="NZ_CP040396.1"/>
</dbReference>
<feature type="transmembrane region" description="Helical" evidence="1">
    <location>
        <begin position="21"/>
        <end position="42"/>
    </location>
</feature>
<keyword evidence="1" id="KW-0812">Transmembrane</keyword>
<protein>
    <submittedName>
        <fullName evidence="2">Uncharacterized protein</fullName>
    </submittedName>
</protein>
<accession>A0A4P8XM05</accession>
<keyword evidence="3" id="KW-1185">Reference proteome</keyword>